<accession>A0A3B0WQZ4</accession>
<evidence type="ECO:0000313" key="2">
    <source>
        <dbReference type="EMBL" id="VAW55020.1"/>
    </source>
</evidence>
<dbReference type="EMBL" id="UOFD01000082">
    <property type="protein sequence ID" value="VAW55020.1"/>
    <property type="molecule type" value="Genomic_DNA"/>
</dbReference>
<keyword evidence="1" id="KW-0812">Transmembrane</keyword>
<protein>
    <submittedName>
        <fullName evidence="2">Uncharacterized protein</fullName>
    </submittedName>
</protein>
<reference evidence="2" key="1">
    <citation type="submission" date="2018-06" db="EMBL/GenBank/DDBJ databases">
        <authorList>
            <person name="Zhirakovskaya E."/>
        </authorList>
    </citation>
    <scope>NUCLEOTIDE SEQUENCE</scope>
</reference>
<dbReference type="AlphaFoldDB" id="A0A3B0WQZ4"/>
<keyword evidence="1" id="KW-0472">Membrane</keyword>
<name>A0A3B0WQZ4_9ZZZZ</name>
<gene>
    <name evidence="2" type="ORF">MNBD_GAMMA06-1391</name>
</gene>
<sequence length="38" mass="4243">MSQNEDRTIMLNITKVIGILIAVMFTLIFVAGYIGKDL</sequence>
<organism evidence="2">
    <name type="scientific">hydrothermal vent metagenome</name>
    <dbReference type="NCBI Taxonomy" id="652676"/>
    <lineage>
        <taxon>unclassified sequences</taxon>
        <taxon>metagenomes</taxon>
        <taxon>ecological metagenomes</taxon>
    </lineage>
</organism>
<evidence type="ECO:0000256" key="1">
    <source>
        <dbReference type="SAM" id="Phobius"/>
    </source>
</evidence>
<feature type="transmembrane region" description="Helical" evidence="1">
    <location>
        <begin position="12"/>
        <end position="34"/>
    </location>
</feature>
<proteinExistence type="predicted"/>
<keyword evidence="1" id="KW-1133">Transmembrane helix</keyword>